<dbReference type="STRING" id="1246995.AFR_23945"/>
<proteinExistence type="predicted"/>
<dbReference type="AlphaFoldDB" id="U5W236"/>
<feature type="domain" description="NmrA-like" evidence="1">
    <location>
        <begin position="2"/>
        <end position="251"/>
    </location>
</feature>
<evidence type="ECO:0000259" key="1">
    <source>
        <dbReference type="Pfam" id="PF05368"/>
    </source>
</evidence>
<dbReference type="PANTHER" id="PTHR43162:SF1">
    <property type="entry name" value="PRESTALK A DIFFERENTIATION PROTEIN A"/>
    <property type="match status" value="1"/>
</dbReference>
<dbReference type="PATRIC" id="fig|1246995.3.peg.4850"/>
<dbReference type="PANTHER" id="PTHR43162">
    <property type="match status" value="1"/>
</dbReference>
<dbReference type="OrthoDB" id="4632815at2"/>
<dbReference type="InterPro" id="IPR051604">
    <property type="entry name" value="Ergot_Alk_Oxidoreductase"/>
</dbReference>
<protein>
    <submittedName>
        <fullName evidence="2">NmrA family protein</fullName>
    </submittedName>
</protein>
<dbReference type="EMBL" id="CP006272">
    <property type="protein sequence ID" value="AGZ43057.1"/>
    <property type="molecule type" value="Genomic_DNA"/>
</dbReference>
<reference evidence="2 3" key="1">
    <citation type="journal article" date="2014" name="J. Biotechnol.">
        <title>Complete genome sequence of the actinobacterium Actinoplanes friuliensis HAG 010964, producer of the lipopeptide antibiotic friulimycin.</title>
        <authorList>
            <person name="Ruckert C."/>
            <person name="Szczepanowski R."/>
            <person name="Albersmeier A."/>
            <person name="Goesmann A."/>
            <person name="Fischer N."/>
            <person name="Steinkamper A."/>
            <person name="Puhler A."/>
            <person name="Biener R."/>
            <person name="Schwartz D."/>
            <person name="Kalinowski J."/>
        </authorList>
    </citation>
    <scope>NUCLEOTIDE SEQUENCE [LARGE SCALE GENOMIC DNA]</scope>
    <source>
        <strain evidence="2 3">DSM 7358</strain>
    </source>
</reference>
<evidence type="ECO:0000313" key="3">
    <source>
        <dbReference type="Proteomes" id="UP000017746"/>
    </source>
</evidence>
<dbReference type="InterPro" id="IPR036291">
    <property type="entry name" value="NAD(P)-bd_dom_sf"/>
</dbReference>
<dbReference type="RefSeq" id="WP_023363647.1">
    <property type="nucleotide sequence ID" value="NC_022657.1"/>
</dbReference>
<gene>
    <name evidence="2" type="ORF">AFR_23945</name>
</gene>
<dbReference type="InterPro" id="IPR008030">
    <property type="entry name" value="NmrA-like"/>
</dbReference>
<keyword evidence="3" id="KW-1185">Reference proteome</keyword>
<name>U5W236_9ACTN</name>
<dbReference type="Pfam" id="PF05368">
    <property type="entry name" value="NmrA"/>
    <property type="match status" value="1"/>
</dbReference>
<dbReference type="Gene3D" id="3.40.50.720">
    <property type="entry name" value="NAD(P)-binding Rossmann-like Domain"/>
    <property type="match status" value="1"/>
</dbReference>
<dbReference type="SUPFAM" id="SSF51735">
    <property type="entry name" value="NAD(P)-binding Rossmann-fold domains"/>
    <property type="match status" value="1"/>
</dbReference>
<organism evidence="2 3">
    <name type="scientific">Actinoplanes friuliensis DSM 7358</name>
    <dbReference type="NCBI Taxonomy" id="1246995"/>
    <lineage>
        <taxon>Bacteria</taxon>
        <taxon>Bacillati</taxon>
        <taxon>Actinomycetota</taxon>
        <taxon>Actinomycetes</taxon>
        <taxon>Micromonosporales</taxon>
        <taxon>Micromonosporaceae</taxon>
        <taxon>Actinoplanes</taxon>
    </lineage>
</organism>
<dbReference type="Gene3D" id="3.90.25.10">
    <property type="entry name" value="UDP-galactose 4-epimerase, domain 1"/>
    <property type="match status" value="1"/>
</dbReference>
<sequence>MIVISTPTGAIGSQVVQNLLDRNAPVRVIARNPDKLDPAVREAVEVVQGSLDDPDVVTKAFAGADAVFWLVPPDPKAASLEAAYVDFTRPAAAAFASQGVGRVVGVSALGRGTPVEKESGYVHWSLRTDDLIAATGVPYRALTMPSFMDNILRAVPSIRTEGVFTDCLPGDTRRPTCATRDIAAAAARLLLDDTWTGHGSVPVLGPEDLSFDDMAAVMTDVLGRPVRYQQVPAETIKARLLGYGMTEAMAQGRIDMMAAKENGLDSAEPRTPESSSPTTFRQWCEEVLRPAVS</sequence>
<dbReference type="HOGENOM" id="CLU_007383_10_5_11"/>
<dbReference type="Proteomes" id="UP000017746">
    <property type="component" value="Chromosome"/>
</dbReference>
<evidence type="ECO:0000313" key="2">
    <source>
        <dbReference type="EMBL" id="AGZ43057.1"/>
    </source>
</evidence>
<dbReference type="eggNOG" id="COG0702">
    <property type="taxonomic scope" value="Bacteria"/>
</dbReference>
<dbReference type="KEGG" id="afs:AFR_23945"/>
<accession>U5W236</accession>